<gene>
    <name evidence="2" type="ORF">PhCBS80983_g05042</name>
</gene>
<dbReference type="EMBL" id="QEAQ01000096">
    <property type="protein sequence ID" value="TPX55770.1"/>
    <property type="molecule type" value="Genomic_DNA"/>
</dbReference>
<protein>
    <recommendedName>
        <fullName evidence="4">Ig-like domain-containing protein</fullName>
    </recommendedName>
</protein>
<keyword evidence="3" id="KW-1185">Reference proteome</keyword>
<proteinExistence type="predicted"/>
<organism evidence="2 3">
    <name type="scientific">Powellomyces hirtus</name>
    <dbReference type="NCBI Taxonomy" id="109895"/>
    <lineage>
        <taxon>Eukaryota</taxon>
        <taxon>Fungi</taxon>
        <taxon>Fungi incertae sedis</taxon>
        <taxon>Chytridiomycota</taxon>
        <taxon>Chytridiomycota incertae sedis</taxon>
        <taxon>Chytridiomycetes</taxon>
        <taxon>Spizellomycetales</taxon>
        <taxon>Powellomycetaceae</taxon>
        <taxon>Powellomyces</taxon>
    </lineage>
</organism>
<keyword evidence="1" id="KW-0732">Signal</keyword>
<accession>A0A507DY54</accession>
<evidence type="ECO:0000313" key="2">
    <source>
        <dbReference type="EMBL" id="TPX55770.1"/>
    </source>
</evidence>
<sequence>MLLRSLSFLTILLHFSSPIHAQIPPPTAPPTPACNPFLTVCPSVPCESSAATGYVTVLSPNITTYFYVGQPIVIAWEYSALTDVATYPANNVSVWYLKEQPEVREEKWTVVGVVGREVRNLTWDMPEVVAGPGGVFKIRVVPDSVDNSLATGHAVSCTPPGWPWLGQVSFRVVRPAPLQLDGDPFPPAMSSTVEQIQTVIKSLGFWVGTIVAGLVGLWVM</sequence>
<dbReference type="AlphaFoldDB" id="A0A507DY54"/>
<reference evidence="2 3" key="1">
    <citation type="journal article" date="2019" name="Sci. Rep.">
        <title>Comparative genomics of chytrid fungi reveal insights into the obligate biotrophic and pathogenic lifestyle of Synchytrium endobioticum.</title>
        <authorList>
            <person name="van de Vossenberg B.T.L.H."/>
            <person name="Warris S."/>
            <person name="Nguyen H.D.T."/>
            <person name="van Gent-Pelzer M.P.E."/>
            <person name="Joly D.L."/>
            <person name="van de Geest H.C."/>
            <person name="Bonants P.J.M."/>
            <person name="Smith D.S."/>
            <person name="Levesque C.A."/>
            <person name="van der Lee T.A.J."/>
        </authorList>
    </citation>
    <scope>NUCLEOTIDE SEQUENCE [LARGE SCALE GENOMIC DNA]</scope>
    <source>
        <strain evidence="2 3">CBS 809.83</strain>
    </source>
</reference>
<feature type="signal peptide" evidence="1">
    <location>
        <begin position="1"/>
        <end position="21"/>
    </location>
</feature>
<name>A0A507DY54_9FUNG</name>
<evidence type="ECO:0000256" key="1">
    <source>
        <dbReference type="SAM" id="SignalP"/>
    </source>
</evidence>
<comment type="caution">
    <text evidence="2">The sequence shown here is derived from an EMBL/GenBank/DDBJ whole genome shotgun (WGS) entry which is preliminary data.</text>
</comment>
<feature type="chain" id="PRO_5021306175" description="Ig-like domain-containing protein" evidence="1">
    <location>
        <begin position="22"/>
        <end position="220"/>
    </location>
</feature>
<evidence type="ECO:0000313" key="3">
    <source>
        <dbReference type="Proteomes" id="UP000318582"/>
    </source>
</evidence>
<dbReference type="Proteomes" id="UP000318582">
    <property type="component" value="Unassembled WGS sequence"/>
</dbReference>
<evidence type="ECO:0008006" key="4">
    <source>
        <dbReference type="Google" id="ProtNLM"/>
    </source>
</evidence>